<dbReference type="AlphaFoldDB" id="M5UAX4"/>
<reference evidence="2 3" key="1">
    <citation type="journal article" date="2013" name="Mar. Genomics">
        <title>Expression of sulfatases in Rhodopirellula baltica and the diversity of sulfatases in the genus Rhodopirellula.</title>
        <authorList>
            <person name="Wegner C.E."/>
            <person name="Richter-Heitmann T."/>
            <person name="Klindworth A."/>
            <person name="Klockow C."/>
            <person name="Richter M."/>
            <person name="Achstetter T."/>
            <person name="Glockner F.O."/>
            <person name="Harder J."/>
        </authorList>
    </citation>
    <scope>NUCLEOTIDE SEQUENCE [LARGE SCALE GENOMIC DNA]</scope>
    <source>
        <strain evidence="2 3">SM41</strain>
    </source>
</reference>
<keyword evidence="1" id="KW-1133">Transmembrane helix</keyword>
<protein>
    <submittedName>
        <fullName evidence="2">Putative membrane protein</fullName>
    </submittedName>
</protein>
<keyword evidence="1" id="KW-0472">Membrane</keyword>
<name>M5UAX4_9BACT</name>
<gene>
    <name evidence="2" type="ORF">RSSM_03560</name>
</gene>
<feature type="transmembrane region" description="Helical" evidence="1">
    <location>
        <begin position="66"/>
        <end position="87"/>
    </location>
</feature>
<evidence type="ECO:0000256" key="1">
    <source>
        <dbReference type="SAM" id="Phobius"/>
    </source>
</evidence>
<keyword evidence="3" id="KW-1185">Reference proteome</keyword>
<organism evidence="2 3">
    <name type="scientific">Rhodopirellula sallentina SM41</name>
    <dbReference type="NCBI Taxonomy" id="1263870"/>
    <lineage>
        <taxon>Bacteria</taxon>
        <taxon>Pseudomonadati</taxon>
        <taxon>Planctomycetota</taxon>
        <taxon>Planctomycetia</taxon>
        <taxon>Pirellulales</taxon>
        <taxon>Pirellulaceae</taxon>
        <taxon>Rhodopirellula</taxon>
    </lineage>
</organism>
<proteinExistence type="predicted"/>
<dbReference type="EMBL" id="ANOH01000236">
    <property type="protein sequence ID" value="EMI54996.1"/>
    <property type="molecule type" value="Genomic_DNA"/>
</dbReference>
<keyword evidence="1" id="KW-0812">Transmembrane</keyword>
<accession>M5UAX4</accession>
<evidence type="ECO:0000313" key="3">
    <source>
        <dbReference type="Proteomes" id="UP000011885"/>
    </source>
</evidence>
<dbReference type="PATRIC" id="fig|1263870.3.peg.3783"/>
<sequence length="143" mass="15024">MFLSVTRVDHWIGVLLPKEKLMSVPPSNPYGAPTAASSTDAFSRGQMRSLRLKRVDPLSCGKMLGALYVFIGLVVAVFFVFLALVGAAGAGDNVAAGMVGGLIGAILMPLFYGVMGFIGGVIMAFLYNLCAGVIGGIEMQFEE</sequence>
<dbReference type="Proteomes" id="UP000011885">
    <property type="component" value="Unassembled WGS sequence"/>
</dbReference>
<comment type="caution">
    <text evidence="2">The sequence shown here is derived from an EMBL/GenBank/DDBJ whole genome shotgun (WGS) entry which is preliminary data.</text>
</comment>
<evidence type="ECO:0000313" key="2">
    <source>
        <dbReference type="EMBL" id="EMI54996.1"/>
    </source>
</evidence>